<dbReference type="Proteomes" id="UP000317747">
    <property type="component" value="Unassembled WGS sequence"/>
</dbReference>
<feature type="region of interest" description="Disordered" evidence="1">
    <location>
        <begin position="375"/>
        <end position="541"/>
    </location>
</feature>
<dbReference type="AlphaFoldDB" id="A0A506Q7L0"/>
<comment type="caution">
    <text evidence="2">The sequence shown here is derived from an EMBL/GenBank/DDBJ whole genome shotgun (WGS) entry which is preliminary data.</text>
</comment>
<organism evidence="2 3">
    <name type="scientific">Pantoea deleyi</name>
    <dbReference type="NCBI Taxonomy" id="470932"/>
    <lineage>
        <taxon>Bacteria</taxon>
        <taxon>Pseudomonadati</taxon>
        <taxon>Pseudomonadota</taxon>
        <taxon>Gammaproteobacteria</taxon>
        <taxon>Enterobacterales</taxon>
        <taxon>Erwiniaceae</taxon>
        <taxon>Pantoea</taxon>
    </lineage>
</organism>
<evidence type="ECO:0000313" key="2">
    <source>
        <dbReference type="EMBL" id="TPV42163.1"/>
    </source>
</evidence>
<gene>
    <name evidence="2" type="ORF">FJW01_10295</name>
</gene>
<feature type="compositionally biased region" description="Low complexity" evidence="1">
    <location>
        <begin position="598"/>
        <end position="620"/>
    </location>
</feature>
<protein>
    <recommendedName>
        <fullName evidence="4">Type III secretion system protein</fullName>
    </recommendedName>
</protein>
<feature type="region of interest" description="Disordered" evidence="1">
    <location>
        <begin position="588"/>
        <end position="629"/>
    </location>
</feature>
<name>A0A506Q7L0_9GAMM</name>
<reference evidence="2 3" key="1">
    <citation type="submission" date="2019-06" db="EMBL/GenBank/DDBJ databases">
        <title>Taxogenomics and systematics of the genus Pantoea.</title>
        <authorList>
            <person name="Tambong J.T."/>
        </authorList>
    </citation>
    <scope>NUCLEOTIDE SEQUENCE [LARGE SCALE GENOMIC DNA]</scope>
    <source>
        <strain evidence="2 3">LMG 24200</strain>
    </source>
</reference>
<keyword evidence="3" id="KW-1185">Reference proteome</keyword>
<evidence type="ECO:0008006" key="4">
    <source>
        <dbReference type="Google" id="ProtNLM"/>
    </source>
</evidence>
<accession>A0A506Q7L0</accession>
<feature type="compositionally biased region" description="Polar residues" evidence="1">
    <location>
        <begin position="512"/>
        <end position="530"/>
    </location>
</feature>
<proteinExistence type="predicted"/>
<dbReference type="OrthoDB" id="8454956at2"/>
<evidence type="ECO:0000313" key="3">
    <source>
        <dbReference type="Proteomes" id="UP000317747"/>
    </source>
</evidence>
<sequence length="629" mass="64762">MHKACKGGADVREYLAEIAVTLHDELKQTDDQVKDVINLATQYDTMIMAKAKGAIGMTYALSGVPGDLVGKAIASAMKLEPGTPMHNFVAGVAGGMTAVAFKAVLTRVIGSSIQDSRWMQADVDKLHPVMKEEAERRDTLGHKLKMTALGGTGFNVRNPVTGGISSSTQLLAENEPRAKPLGIIQGALKPGYVINQIAGFSLTSAAGALSGVVENYFDDLHGAEFLFGRDDWKDRYTALSDGRTNSGKGSHLNAVWDHAKSPQKWVEGVTTLSALSAVASETMEALGLGVGAGAARVAKGGAEALFTANKTSAAQTALELVKNPAFRASREGVGNAAALLPNAYSYLQQGVFGLAYQEIERAVANKLHPAAADITEEGGSGARTPDGTPAPGVGTEARTPDGTPAPSVGTEARTPDGTPAPSVGTEARTPDGTPAPSVGTEARTPEGTPAPSVGTEARTPDGTPAPSVGTEARTPDGTPAPSVGTEARTPDGTPAPSTGTRTKVPSEAAASDSDSVFSQHSGSLRNTPPGRSQAMRTAGDTNAWWQAFPGLANIKNPKPEKLTQAHFEEIINSLETEAERMSERIAEMIPLPDSLPTSSASSVASGSSASSEAAGPAGSPEPEESKKAS</sequence>
<dbReference type="EMBL" id="VHJA01000054">
    <property type="protein sequence ID" value="TPV42163.1"/>
    <property type="molecule type" value="Genomic_DNA"/>
</dbReference>
<evidence type="ECO:0000256" key="1">
    <source>
        <dbReference type="SAM" id="MobiDB-lite"/>
    </source>
</evidence>